<feature type="region of interest" description="Disordered" evidence="1">
    <location>
        <begin position="286"/>
        <end position="328"/>
    </location>
</feature>
<name>A0A9N7V8K6_PLEPL</name>
<feature type="compositionally biased region" description="Polar residues" evidence="1">
    <location>
        <begin position="309"/>
        <end position="319"/>
    </location>
</feature>
<feature type="region of interest" description="Disordered" evidence="1">
    <location>
        <begin position="393"/>
        <end position="437"/>
    </location>
</feature>
<feature type="region of interest" description="Disordered" evidence="1">
    <location>
        <begin position="128"/>
        <end position="168"/>
    </location>
</feature>
<gene>
    <name evidence="2" type="ORF">PLEPLA_LOCUS35537</name>
</gene>
<evidence type="ECO:0000256" key="1">
    <source>
        <dbReference type="SAM" id="MobiDB-lite"/>
    </source>
</evidence>
<feature type="region of interest" description="Disordered" evidence="1">
    <location>
        <begin position="180"/>
        <end position="225"/>
    </location>
</feature>
<feature type="compositionally biased region" description="Basic residues" evidence="1">
    <location>
        <begin position="412"/>
        <end position="426"/>
    </location>
</feature>
<feature type="compositionally biased region" description="Basic and acidic residues" evidence="1">
    <location>
        <begin position="158"/>
        <end position="167"/>
    </location>
</feature>
<feature type="region of interest" description="Disordered" evidence="1">
    <location>
        <begin position="50"/>
        <end position="95"/>
    </location>
</feature>
<feature type="compositionally biased region" description="Polar residues" evidence="1">
    <location>
        <begin position="58"/>
        <end position="69"/>
    </location>
</feature>
<reference evidence="2" key="1">
    <citation type="submission" date="2020-03" db="EMBL/GenBank/DDBJ databases">
        <authorList>
            <person name="Weist P."/>
        </authorList>
    </citation>
    <scope>NUCLEOTIDE SEQUENCE</scope>
</reference>
<evidence type="ECO:0000313" key="2">
    <source>
        <dbReference type="EMBL" id="CAB1447864.1"/>
    </source>
</evidence>
<feature type="compositionally biased region" description="Basic and acidic residues" evidence="1">
    <location>
        <begin position="358"/>
        <end position="368"/>
    </location>
</feature>
<feature type="compositionally biased region" description="Low complexity" evidence="1">
    <location>
        <begin position="78"/>
        <end position="95"/>
    </location>
</feature>
<accession>A0A9N7V8K6</accession>
<keyword evidence="3" id="KW-1185">Reference proteome</keyword>
<dbReference type="EMBL" id="CADEAL010003958">
    <property type="protein sequence ID" value="CAB1447864.1"/>
    <property type="molecule type" value="Genomic_DNA"/>
</dbReference>
<feature type="compositionally biased region" description="Low complexity" evidence="1">
    <location>
        <begin position="128"/>
        <end position="141"/>
    </location>
</feature>
<organism evidence="2 3">
    <name type="scientific">Pleuronectes platessa</name>
    <name type="common">European plaice</name>
    <dbReference type="NCBI Taxonomy" id="8262"/>
    <lineage>
        <taxon>Eukaryota</taxon>
        <taxon>Metazoa</taxon>
        <taxon>Chordata</taxon>
        <taxon>Craniata</taxon>
        <taxon>Vertebrata</taxon>
        <taxon>Euteleostomi</taxon>
        <taxon>Actinopterygii</taxon>
        <taxon>Neopterygii</taxon>
        <taxon>Teleostei</taxon>
        <taxon>Neoteleostei</taxon>
        <taxon>Acanthomorphata</taxon>
        <taxon>Carangaria</taxon>
        <taxon>Pleuronectiformes</taxon>
        <taxon>Pleuronectoidei</taxon>
        <taxon>Pleuronectidae</taxon>
        <taxon>Pleuronectes</taxon>
    </lineage>
</organism>
<proteinExistence type="predicted"/>
<dbReference type="AlphaFoldDB" id="A0A9N7V8K6"/>
<feature type="region of interest" description="Disordered" evidence="1">
    <location>
        <begin position="358"/>
        <end position="381"/>
    </location>
</feature>
<dbReference type="Proteomes" id="UP001153269">
    <property type="component" value="Unassembled WGS sequence"/>
</dbReference>
<evidence type="ECO:0000313" key="3">
    <source>
        <dbReference type="Proteomes" id="UP001153269"/>
    </source>
</evidence>
<protein>
    <submittedName>
        <fullName evidence="2">Uncharacterized protein</fullName>
    </submittedName>
</protein>
<sequence length="437" mass="49129">MLHHHLTSANYGVGECVSFLFLLRCEGQKPSGMNLYRSFGNLMEAWVNEGGTYPESPTPSSDTGPNFRSESVDSGVETASTDTSFPASPSTTSADNAEIDAFMPERMGLTLASTSLSPVVSCPVPSSFSSSSLSLCPSKSPDGSSALHSRVEQALQRTDSKNQKDNSELLMVEAVLRRQPRASSLDKRHSTGFVRGQRSDSFGPGRTLNQSASLRPMSETCRRPMSLMWDKPKPEELGEEDMTGLSPGLCYLEQVCQMLENIARQKIQNRALRMEMDALRELKDVQAPDSCQPDCEAAEEDGHVENEEPSSSEAQQVKRNSYGHFRQRSASDTMLTTLHLRQIKSDCRGQHLSTDVLQERIEEEHPQEESTNEESNRINKNWRTKFSSFRREEPFLREMKGQQMQSSEKNSTRRRLSMLFRRRRKPSPVFNETQSQP</sequence>
<comment type="caution">
    <text evidence="2">The sequence shown here is derived from an EMBL/GenBank/DDBJ whole genome shotgun (WGS) entry which is preliminary data.</text>
</comment>